<accession>A0ABM1MCZ1</accession>
<feature type="region of interest" description="Disordered" evidence="1">
    <location>
        <begin position="126"/>
        <end position="158"/>
    </location>
</feature>
<dbReference type="Proteomes" id="UP000695000">
    <property type="component" value="Unplaced"/>
</dbReference>
<proteinExistence type="predicted"/>
<evidence type="ECO:0000313" key="3">
    <source>
        <dbReference type="RefSeq" id="XP_017772441.1"/>
    </source>
</evidence>
<name>A0ABM1MCZ1_NICVS</name>
<sequence>MTERPEKPKILGPKPTIASKPKHVPPVNLKTPKSNVERFSAHFSVDSYQRPSYYDQTDKNGAKAPNSPSTVCCSILSQTANDCCGVIQAKKELNGGKTLTKNESLDSNSSDSGGFKDFVQLELPSETKTHQRKISQPEFKTTTPHTHHRQASQPEQTFQKPSAQVLASFLPPAVPEPSFPKPGKLNMVAQTSQMLFERAEERPKPKPLLISQGQFQQSTKKLEELLSQRLAADKLTRLNPTCLLDGESSTDIEQKMLVQKQIQQKLQVDLKQTVKQIQEIQSIEYRLPQNRKWNESNRSQPAIGLKHTPKAR</sequence>
<dbReference type="RefSeq" id="XP_017772441.1">
    <property type="nucleotide sequence ID" value="XM_017916952.1"/>
</dbReference>
<organism evidence="2 3">
    <name type="scientific">Nicrophorus vespilloides</name>
    <name type="common">Boreal carrion beetle</name>
    <dbReference type="NCBI Taxonomy" id="110193"/>
    <lineage>
        <taxon>Eukaryota</taxon>
        <taxon>Metazoa</taxon>
        <taxon>Ecdysozoa</taxon>
        <taxon>Arthropoda</taxon>
        <taxon>Hexapoda</taxon>
        <taxon>Insecta</taxon>
        <taxon>Pterygota</taxon>
        <taxon>Neoptera</taxon>
        <taxon>Endopterygota</taxon>
        <taxon>Coleoptera</taxon>
        <taxon>Polyphaga</taxon>
        <taxon>Staphyliniformia</taxon>
        <taxon>Silphidae</taxon>
        <taxon>Nicrophorinae</taxon>
        <taxon>Nicrophorus</taxon>
    </lineage>
</organism>
<reference evidence="3" key="1">
    <citation type="submission" date="2025-08" db="UniProtKB">
        <authorList>
            <consortium name="RefSeq"/>
        </authorList>
    </citation>
    <scope>IDENTIFICATION</scope>
    <source>
        <tissue evidence="3">Whole Larva</tissue>
    </source>
</reference>
<protein>
    <submittedName>
        <fullName evidence="3">Uncharacterized protein LOC108559618</fullName>
    </submittedName>
</protein>
<feature type="non-terminal residue" evidence="3">
    <location>
        <position position="312"/>
    </location>
</feature>
<evidence type="ECO:0000256" key="1">
    <source>
        <dbReference type="SAM" id="MobiDB-lite"/>
    </source>
</evidence>
<feature type="region of interest" description="Disordered" evidence="1">
    <location>
        <begin position="1"/>
        <end position="43"/>
    </location>
</feature>
<evidence type="ECO:0000313" key="2">
    <source>
        <dbReference type="Proteomes" id="UP000695000"/>
    </source>
</evidence>
<gene>
    <name evidence="3" type="primary">LOC108559618</name>
</gene>
<keyword evidence="2" id="KW-1185">Reference proteome</keyword>
<dbReference type="GeneID" id="108559618"/>
<feature type="region of interest" description="Disordered" evidence="1">
    <location>
        <begin position="288"/>
        <end position="312"/>
    </location>
</feature>